<evidence type="ECO:0000259" key="8">
    <source>
        <dbReference type="Pfam" id="PF02687"/>
    </source>
</evidence>
<dbReference type="RefSeq" id="WP_078664559.1">
    <property type="nucleotide sequence ID" value="NZ_FUXM01000003.1"/>
</dbReference>
<evidence type="ECO:0000256" key="5">
    <source>
        <dbReference type="ARBA" id="ARBA00023136"/>
    </source>
</evidence>
<dbReference type="Pfam" id="PF12704">
    <property type="entry name" value="MacB_PCD"/>
    <property type="match status" value="1"/>
</dbReference>
<feature type="domain" description="MacB-like periplasmic core" evidence="9">
    <location>
        <begin position="18"/>
        <end position="220"/>
    </location>
</feature>
<organism evidence="10 11">
    <name type="scientific">Carboxydocella sporoproducens DSM 16521</name>
    <dbReference type="NCBI Taxonomy" id="1121270"/>
    <lineage>
        <taxon>Bacteria</taxon>
        <taxon>Bacillati</taxon>
        <taxon>Bacillota</taxon>
        <taxon>Clostridia</taxon>
        <taxon>Eubacteriales</taxon>
        <taxon>Clostridiales Family XVI. Incertae Sedis</taxon>
        <taxon>Carboxydocella</taxon>
    </lineage>
</organism>
<dbReference type="PANTHER" id="PTHR30572">
    <property type="entry name" value="MEMBRANE COMPONENT OF TRANSPORTER-RELATED"/>
    <property type="match status" value="1"/>
</dbReference>
<evidence type="ECO:0000256" key="7">
    <source>
        <dbReference type="SAM" id="Phobius"/>
    </source>
</evidence>
<dbReference type="GO" id="GO:0005886">
    <property type="term" value="C:plasma membrane"/>
    <property type="evidence" value="ECO:0007669"/>
    <property type="project" value="UniProtKB-SubCell"/>
</dbReference>
<evidence type="ECO:0000256" key="6">
    <source>
        <dbReference type="ARBA" id="ARBA00038076"/>
    </source>
</evidence>
<keyword evidence="11" id="KW-1185">Reference proteome</keyword>
<name>A0A1T4M3W2_9FIRM</name>
<dbReference type="InterPro" id="IPR050250">
    <property type="entry name" value="Macrolide_Exporter_MacB"/>
</dbReference>
<reference evidence="11" key="1">
    <citation type="submission" date="2017-02" db="EMBL/GenBank/DDBJ databases">
        <authorList>
            <person name="Varghese N."/>
            <person name="Submissions S."/>
        </authorList>
    </citation>
    <scope>NUCLEOTIDE SEQUENCE [LARGE SCALE GENOMIC DNA]</scope>
    <source>
        <strain evidence="11">DSM 16521</strain>
    </source>
</reference>
<evidence type="ECO:0000259" key="9">
    <source>
        <dbReference type="Pfam" id="PF12704"/>
    </source>
</evidence>
<keyword evidence="2" id="KW-1003">Cell membrane</keyword>
<feature type="domain" description="ABC3 transporter permease C-terminal" evidence="8">
    <location>
        <begin position="277"/>
        <end position="392"/>
    </location>
</feature>
<protein>
    <submittedName>
        <fullName evidence="10">Putative ABC transport system permease protein</fullName>
    </submittedName>
</protein>
<dbReference type="InterPro" id="IPR003838">
    <property type="entry name" value="ABC3_permease_C"/>
</dbReference>
<feature type="transmembrane region" description="Helical" evidence="7">
    <location>
        <begin position="20"/>
        <end position="38"/>
    </location>
</feature>
<dbReference type="Pfam" id="PF02687">
    <property type="entry name" value="FtsX"/>
    <property type="match status" value="1"/>
</dbReference>
<dbReference type="AlphaFoldDB" id="A0A1T4M3W2"/>
<dbReference type="OrthoDB" id="239678at2"/>
<keyword evidence="5 7" id="KW-0472">Membrane</keyword>
<proteinExistence type="inferred from homology"/>
<comment type="similarity">
    <text evidence="6">Belongs to the ABC-4 integral membrane protein family.</text>
</comment>
<evidence type="ECO:0000256" key="1">
    <source>
        <dbReference type="ARBA" id="ARBA00004651"/>
    </source>
</evidence>
<feature type="transmembrane region" description="Helical" evidence="7">
    <location>
        <begin position="270"/>
        <end position="297"/>
    </location>
</feature>
<feature type="transmembrane region" description="Helical" evidence="7">
    <location>
        <begin position="317"/>
        <end position="343"/>
    </location>
</feature>
<evidence type="ECO:0000256" key="2">
    <source>
        <dbReference type="ARBA" id="ARBA00022475"/>
    </source>
</evidence>
<gene>
    <name evidence="10" type="ORF">SAMN02745885_00407</name>
</gene>
<dbReference type="PANTHER" id="PTHR30572:SF4">
    <property type="entry name" value="ABC TRANSPORTER PERMEASE YTRF"/>
    <property type="match status" value="1"/>
</dbReference>
<comment type="subcellular location">
    <subcellularLocation>
        <location evidence="1">Cell membrane</location>
        <topology evidence="1">Multi-pass membrane protein</topology>
    </subcellularLocation>
</comment>
<dbReference type="EMBL" id="FUXM01000003">
    <property type="protein sequence ID" value="SJZ61424.1"/>
    <property type="molecule type" value="Genomic_DNA"/>
</dbReference>
<keyword evidence="4 7" id="KW-1133">Transmembrane helix</keyword>
<evidence type="ECO:0000256" key="4">
    <source>
        <dbReference type="ARBA" id="ARBA00022989"/>
    </source>
</evidence>
<keyword evidence="3 7" id="KW-0812">Transmembrane</keyword>
<feature type="transmembrane region" description="Helical" evidence="7">
    <location>
        <begin position="363"/>
        <end position="382"/>
    </location>
</feature>
<evidence type="ECO:0000256" key="3">
    <source>
        <dbReference type="ARBA" id="ARBA00022692"/>
    </source>
</evidence>
<dbReference type="GO" id="GO:0022857">
    <property type="term" value="F:transmembrane transporter activity"/>
    <property type="evidence" value="ECO:0007669"/>
    <property type="project" value="TreeGrafter"/>
</dbReference>
<evidence type="ECO:0000313" key="11">
    <source>
        <dbReference type="Proteomes" id="UP000189933"/>
    </source>
</evidence>
<evidence type="ECO:0000313" key="10">
    <source>
        <dbReference type="EMBL" id="SJZ61424.1"/>
    </source>
</evidence>
<sequence>MGLLTIALNNLRRQKGRTFFLLLSLVLSVSTVVGLYLLTTSMRTEIGDKFDQIGANILILPAENRQSFSYGGVSLPGAVVKENLVPETMAEQVRTIKNRESIAVVAPKLLGVLNSERGRVLGIGVRFPAELRLKKWWQIRISPAGQPVQYAPKFPVIELQADEVLLGAAVAERWQLDVGQTLQVKGQTLRIKGVIEPTGGEEDRALWLDLTTMQKLTGKEKKVTFLELAALCNTCPIDDIVRQLTEKLPGTRVMAVKAAVEARKAIVERFALFALALAGLILFLGAVMVLLTMSGAVKERTREIGILRAIGYRRSHIITIICTEAAVLGLAAGVAGFGSGTLLASLGAPLVAGMEVPVPWDPLVAVISMGGALLLGLLAAFWPAWQGSRLDPVTALRYL</sequence>
<dbReference type="InterPro" id="IPR025857">
    <property type="entry name" value="MacB_PCD"/>
</dbReference>
<dbReference type="Proteomes" id="UP000189933">
    <property type="component" value="Unassembled WGS sequence"/>
</dbReference>
<accession>A0A1T4M3W2</accession>